<dbReference type="GeneID" id="17352474"/>
<keyword evidence="3" id="KW-0862">Zinc</keyword>
<evidence type="ECO:0000256" key="1">
    <source>
        <dbReference type="ARBA" id="ARBA00022723"/>
    </source>
</evidence>
<dbReference type="AlphaFoldDB" id="E1ZMK7"/>
<dbReference type="Gene3D" id="1.25.40.10">
    <property type="entry name" value="Tetratricopeptide repeat domain"/>
    <property type="match status" value="1"/>
</dbReference>
<evidence type="ECO:0000313" key="7">
    <source>
        <dbReference type="EMBL" id="EFN53133.1"/>
    </source>
</evidence>
<dbReference type="Proteomes" id="UP000008141">
    <property type="component" value="Unassembled WGS sequence"/>
</dbReference>
<gene>
    <name evidence="7" type="ORF">CHLNCDRAFT_137504</name>
</gene>
<evidence type="ECO:0008006" key="9">
    <source>
        <dbReference type="Google" id="ProtNLM"/>
    </source>
</evidence>
<evidence type="ECO:0000259" key="6">
    <source>
        <dbReference type="PROSITE" id="PS50865"/>
    </source>
</evidence>
<dbReference type="eggNOG" id="KOG2084">
    <property type="taxonomic scope" value="Eukaryota"/>
</dbReference>
<name>E1ZMK7_CHLVA</name>
<dbReference type="SUPFAM" id="SSF82199">
    <property type="entry name" value="SET domain"/>
    <property type="match status" value="1"/>
</dbReference>
<sequence length="623" mass="64475">MAAAGWHIQDGADAKGRRVIADRAYRAGDVVLEDDAAAWCLISEQLGAWCDCCLAPAAQPLRCSACKLAWYASREHQRRAWQAGAHRLECAALRSCVPHTPPTAVRLALRRYGEVLGLRHHWGDLQDAAKLECAQMGAAAHHLLQAAAPEAAEAVGPRELALLIARFGCNSHTISDDELQPLAVGIFPLGAMANHDCRPNTLHAFRGGRMVFRAVRAIQPGEEVTTSYTELAAPRWERRAVLLQHHLFDIDAPPGDGGAVAEAAAAEAAGLGAGSAAEAAPGAAAAGATGPSSTAAGATRSAEQQTAVQAALQCMPQQQPAAVVPLEVGRGVEVRLYACQQPPWPHDERDGDLAEVVLVGAGSKSGASWGGMWGSMQQAGSTSGGAAAGVGTESFGVEEELEGHLEVAGAGSLGSSSLSSTALAAGPASGAQQGAAVIHCWSGGLAEQRAAAEQLARRYAAALQLQQSLEGMLCDGRAEAAVGQLTQALQGLAGGTAGARLALGPRHVLRMRLLADLHRAALAAGLWEAALAAARQLLPLYKQAYQPIWPQLGLLWASAAKLEHLLERPAQALAAARAAAAILGATHGDGGAVVREMQRVVFEAQQELGREEAWGAAGAAEED</sequence>
<keyword evidence="2 4" id="KW-0863">Zinc-finger</keyword>
<dbReference type="Pfam" id="PF01753">
    <property type="entry name" value="zf-MYND"/>
    <property type="match status" value="1"/>
</dbReference>
<dbReference type="PANTHER" id="PTHR12197:SF251">
    <property type="entry name" value="EG:BACR7C10.4 PROTEIN"/>
    <property type="match status" value="1"/>
</dbReference>
<dbReference type="GO" id="GO:0005634">
    <property type="term" value="C:nucleus"/>
    <property type="evidence" value="ECO:0007669"/>
    <property type="project" value="TreeGrafter"/>
</dbReference>
<feature type="domain" description="SET" evidence="5">
    <location>
        <begin position="4"/>
        <end position="229"/>
    </location>
</feature>
<dbReference type="Gene3D" id="2.170.270.10">
    <property type="entry name" value="SET domain"/>
    <property type="match status" value="1"/>
</dbReference>
<organism evidence="8">
    <name type="scientific">Chlorella variabilis</name>
    <name type="common">Green alga</name>
    <dbReference type="NCBI Taxonomy" id="554065"/>
    <lineage>
        <taxon>Eukaryota</taxon>
        <taxon>Viridiplantae</taxon>
        <taxon>Chlorophyta</taxon>
        <taxon>core chlorophytes</taxon>
        <taxon>Trebouxiophyceae</taxon>
        <taxon>Chlorellales</taxon>
        <taxon>Chlorellaceae</taxon>
        <taxon>Chlorella clade</taxon>
        <taxon>Chlorella</taxon>
    </lineage>
</organism>
<evidence type="ECO:0000256" key="4">
    <source>
        <dbReference type="PROSITE-ProRule" id="PRU00134"/>
    </source>
</evidence>
<dbReference type="PROSITE" id="PS50280">
    <property type="entry name" value="SET"/>
    <property type="match status" value="1"/>
</dbReference>
<evidence type="ECO:0000256" key="2">
    <source>
        <dbReference type="ARBA" id="ARBA00022771"/>
    </source>
</evidence>
<dbReference type="GO" id="GO:0008270">
    <property type="term" value="F:zinc ion binding"/>
    <property type="evidence" value="ECO:0007669"/>
    <property type="project" value="UniProtKB-KW"/>
</dbReference>
<dbReference type="KEGG" id="cvr:CHLNCDRAFT_137504"/>
<dbReference type="OMA" id="NDWESAT"/>
<keyword evidence="8" id="KW-1185">Reference proteome</keyword>
<dbReference type="EMBL" id="GL433853">
    <property type="protein sequence ID" value="EFN53133.1"/>
    <property type="molecule type" value="Genomic_DNA"/>
</dbReference>
<dbReference type="Gene3D" id="1.10.220.160">
    <property type="match status" value="1"/>
</dbReference>
<evidence type="ECO:0000259" key="5">
    <source>
        <dbReference type="PROSITE" id="PS50280"/>
    </source>
</evidence>
<dbReference type="FunCoup" id="E1ZMK7">
    <property type="interactions" value="468"/>
</dbReference>
<dbReference type="InterPro" id="IPR002893">
    <property type="entry name" value="Znf_MYND"/>
</dbReference>
<evidence type="ECO:0000256" key="3">
    <source>
        <dbReference type="ARBA" id="ARBA00022833"/>
    </source>
</evidence>
<accession>E1ZMK7</accession>
<dbReference type="PROSITE" id="PS50865">
    <property type="entry name" value="ZF_MYND_2"/>
    <property type="match status" value="1"/>
</dbReference>
<feature type="domain" description="MYND-type" evidence="6">
    <location>
        <begin position="50"/>
        <end position="90"/>
    </location>
</feature>
<dbReference type="Pfam" id="PF00856">
    <property type="entry name" value="SET"/>
    <property type="match status" value="1"/>
</dbReference>
<dbReference type="InterPro" id="IPR001214">
    <property type="entry name" value="SET_dom"/>
</dbReference>
<dbReference type="PANTHER" id="PTHR12197">
    <property type="entry name" value="HISTONE-LYSINE N-METHYLTRANSFERASE SMYD"/>
    <property type="match status" value="1"/>
</dbReference>
<reference evidence="7 8" key="1">
    <citation type="journal article" date="2010" name="Plant Cell">
        <title>The Chlorella variabilis NC64A genome reveals adaptation to photosymbiosis, coevolution with viruses, and cryptic sex.</title>
        <authorList>
            <person name="Blanc G."/>
            <person name="Duncan G."/>
            <person name="Agarkova I."/>
            <person name="Borodovsky M."/>
            <person name="Gurnon J."/>
            <person name="Kuo A."/>
            <person name="Lindquist E."/>
            <person name="Lucas S."/>
            <person name="Pangilinan J."/>
            <person name="Polle J."/>
            <person name="Salamov A."/>
            <person name="Terry A."/>
            <person name="Yamada T."/>
            <person name="Dunigan D.D."/>
            <person name="Grigoriev I.V."/>
            <person name="Claverie J.M."/>
            <person name="Van Etten J.L."/>
        </authorList>
    </citation>
    <scope>NUCLEOTIDE SEQUENCE [LARGE SCALE GENOMIC DNA]</scope>
    <source>
        <strain evidence="7 8">NC64A</strain>
    </source>
</reference>
<keyword evidence="1" id="KW-0479">Metal-binding</keyword>
<dbReference type="InterPro" id="IPR011990">
    <property type="entry name" value="TPR-like_helical_dom_sf"/>
</dbReference>
<dbReference type="InterPro" id="IPR050869">
    <property type="entry name" value="H3K4_H4K5_MeTrfase"/>
</dbReference>
<proteinExistence type="predicted"/>
<dbReference type="OrthoDB" id="547043at2759"/>
<dbReference type="Gene3D" id="6.10.140.2220">
    <property type="match status" value="1"/>
</dbReference>
<dbReference type="STRING" id="554065.E1ZMK7"/>
<dbReference type="RefSeq" id="XP_005845235.1">
    <property type="nucleotide sequence ID" value="XM_005845173.1"/>
</dbReference>
<evidence type="ECO:0000313" key="8">
    <source>
        <dbReference type="Proteomes" id="UP000008141"/>
    </source>
</evidence>
<dbReference type="InterPro" id="IPR046341">
    <property type="entry name" value="SET_dom_sf"/>
</dbReference>
<protein>
    <recommendedName>
        <fullName evidence="9">SET domain-containing protein</fullName>
    </recommendedName>
</protein>
<dbReference type="InParanoid" id="E1ZMK7"/>